<evidence type="ECO:0000313" key="1">
    <source>
        <dbReference type="EMBL" id="VDM28217.1"/>
    </source>
</evidence>
<reference evidence="1" key="1">
    <citation type="submission" date="2018-11" db="EMBL/GenBank/DDBJ databases">
        <authorList>
            <consortium name="Pathogen Informatics"/>
        </authorList>
    </citation>
    <scope>NUCLEOTIDE SEQUENCE [LARGE SCALE GENOMIC DNA]</scope>
</reference>
<name>A0A3P7FIR2_TOXCA</name>
<accession>A0A3P7FIR2</accession>
<dbReference type="AlphaFoldDB" id="A0A3P7FIR2"/>
<sequence length="152" mass="17676">MWGGPEFFKGVIFVGLRNGILFVCPAEERLVSVNQMFNEAGFYAKENPDMSDWRQSRRGEIYLLSQHFKEVFVVAVTEDALYYKVYPTSGDSFRAYTIDLKQFVRVPSLKLHLDGSPLLSMDLFDNLLYAFYKDQVWSVPIGREHYDEPKKV</sequence>
<protein>
    <submittedName>
        <fullName evidence="1">Uncharacterized protein</fullName>
    </submittedName>
</protein>
<gene>
    <name evidence="1" type="ORF">TCNE_LOCUS2527</name>
</gene>
<proteinExistence type="predicted"/>
<dbReference type="EMBL" id="UYWY01002595">
    <property type="protein sequence ID" value="VDM28217.1"/>
    <property type="molecule type" value="Genomic_DNA"/>
</dbReference>
<organism evidence="1">
    <name type="scientific">Toxocara canis</name>
    <name type="common">Canine roundworm</name>
    <dbReference type="NCBI Taxonomy" id="6265"/>
    <lineage>
        <taxon>Eukaryota</taxon>
        <taxon>Metazoa</taxon>
        <taxon>Ecdysozoa</taxon>
        <taxon>Nematoda</taxon>
        <taxon>Chromadorea</taxon>
        <taxon>Rhabditida</taxon>
        <taxon>Spirurina</taxon>
        <taxon>Ascaridomorpha</taxon>
        <taxon>Ascaridoidea</taxon>
        <taxon>Toxocaridae</taxon>
        <taxon>Toxocara</taxon>
    </lineage>
</organism>